<proteinExistence type="predicted"/>
<gene>
    <name evidence="2" type="ORF">NDU88_010178</name>
</gene>
<accession>A0AAV7S0J5</accession>
<dbReference type="Proteomes" id="UP001066276">
    <property type="component" value="Chromosome 5"/>
</dbReference>
<feature type="region of interest" description="Disordered" evidence="1">
    <location>
        <begin position="1"/>
        <end position="79"/>
    </location>
</feature>
<organism evidence="2 3">
    <name type="scientific">Pleurodeles waltl</name>
    <name type="common">Iberian ribbed newt</name>
    <dbReference type="NCBI Taxonomy" id="8319"/>
    <lineage>
        <taxon>Eukaryota</taxon>
        <taxon>Metazoa</taxon>
        <taxon>Chordata</taxon>
        <taxon>Craniata</taxon>
        <taxon>Vertebrata</taxon>
        <taxon>Euteleostomi</taxon>
        <taxon>Amphibia</taxon>
        <taxon>Batrachia</taxon>
        <taxon>Caudata</taxon>
        <taxon>Salamandroidea</taxon>
        <taxon>Salamandridae</taxon>
        <taxon>Pleurodelinae</taxon>
        <taxon>Pleurodeles</taxon>
    </lineage>
</organism>
<evidence type="ECO:0000313" key="3">
    <source>
        <dbReference type="Proteomes" id="UP001066276"/>
    </source>
</evidence>
<protein>
    <submittedName>
        <fullName evidence="2">Uncharacterized protein</fullName>
    </submittedName>
</protein>
<feature type="compositionally biased region" description="Polar residues" evidence="1">
    <location>
        <begin position="24"/>
        <end position="33"/>
    </location>
</feature>
<name>A0AAV7S0J5_PLEWA</name>
<evidence type="ECO:0000256" key="1">
    <source>
        <dbReference type="SAM" id="MobiDB-lite"/>
    </source>
</evidence>
<evidence type="ECO:0000313" key="2">
    <source>
        <dbReference type="EMBL" id="KAJ1157466.1"/>
    </source>
</evidence>
<dbReference type="AlphaFoldDB" id="A0AAV7S0J5"/>
<feature type="compositionally biased region" description="Basic and acidic residues" evidence="1">
    <location>
        <begin position="10"/>
        <end position="23"/>
    </location>
</feature>
<comment type="caution">
    <text evidence="2">The sequence shown here is derived from an EMBL/GenBank/DDBJ whole genome shotgun (WGS) entry which is preliminary data.</text>
</comment>
<reference evidence="2" key="1">
    <citation type="journal article" date="2022" name="bioRxiv">
        <title>Sequencing and chromosome-scale assembly of the giantPleurodeles waltlgenome.</title>
        <authorList>
            <person name="Brown T."/>
            <person name="Elewa A."/>
            <person name="Iarovenko S."/>
            <person name="Subramanian E."/>
            <person name="Araus A.J."/>
            <person name="Petzold A."/>
            <person name="Susuki M."/>
            <person name="Suzuki K.-i.T."/>
            <person name="Hayashi T."/>
            <person name="Toyoda A."/>
            <person name="Oliveira C."/>
            <person name="Osipova E."/>
            <person name="Leigh N.D."/>
            <person name="Simon A."/>
            <person name="Yun M.H."/>
        </authorList>
    </citation>
    <scope>NUCLEOTIDE SEQUENCE</scope>
    <source>
        <strain evidence="2">20211129_DDA</strain>
        <tissue evidence="2">Liver</tissue>
    </source>
</reference>
<dbReference type="EMBL" id="JANPWB010000009">
    <property type="protein sequence ID" value="KAJ1157466.1"/>
    <property type="molecule type" value="Genomic_DNA"/>
</dbReference>
<keyword evidence="3" id="KW-1185">Reference proteome</keyword>
<sequence length="79" mass="8359">MKGTGCPTKDAGHRSTFYDHRPQSPDSSRTTVRQPGATGPGARNREGQRLAPNSAERAWGVESTLSGAEQCEGSIEATT</sequence>